<keyword evidence="4" id="KW-0720">Serine protease</keyword>
<dbReference type="AlphaFoldDB" id="A0A0S2FCQ5"/>
<dbReference type="InterPro" id="IPR009003">
    <property type="entry name" value="Peptidase_S1_PA"/>
</dbReference>
<accession>A0A0S2FCQ5</accession>
<evidence type="ECO:0000256" key="5">
    <source>
        <dbReference type="ARBA" id="ARBA00023157"/>
    </source>
</evidence>
<evidence type="ECO:0000313" key="8">
    <source>
        <dbReference type="EMBL" id="ALN81286.1"/>
    </source>
</evidence>
<evidence type="ECO:0000256" key="4">
    <source>
        <dbReference type="ARBA" id="ARBA00022825"/>
    </source>
</evidence>
<dbReference type="GO" id="GO:0006508">
    <property type="term" value="P:proteolysis"/>
    <property type="evidence" value="ECO:0007669"/>
    <property type="project" value="UniProtKB-KW"/>
</dbReference>
<dbReference type="STRING" id="84531.LA76x_3158"/>
<name>A0A0S2FCQ5_LYSAN</name>
<gene>
    <name evidence="8" type="ORF">LA76x_3158</name>
</gene>
<dbReference type="EMBL" id="CP011129">
    <property type="protein sequence ID" value="ALN81286.1"/>
    <property type="molecule type" value="Genomic_DNA"/>
</dbReference>
<feature type="domain" description="Peptidase S1" evidence="7">
    <location>
        <begin position="213"/>
        <end position="377"/>
    </location>
</feature>
<dbReference type="PRINTS" id="PR00861">
    <property type="entry name" value="ALYTICPTASE"/>
</dbReference>
<dbReference type="PATRIC" id="fig|84531.8.peg.3168"/>
<dbReference type="CDD" id="cd21112">
    <property type="entry name" value="alphaLP-like"/>
    <property type="match status" value="1"/>
</dbReference>
<evidence type="ECO:0000256" key="1">
    <source>
        <dbReference type="ARBA" id="ARBA00007664"/>
    </source>
</evidence>
<evidence type="ECO:0000259" key="7">
    <source>
        <dbReference type="Pfam" id="PF00089"/>
    </source>
</evidence>
<keyword evidence="3" id="KW-0378">Hydrolase</keyword>
<proteinExistence type="inferred from homology"/>
<dbReference type="KEGG" id="lab:LA76x_3158"/>
<evidence type="ECO:0000256" key="3">
    <source>
        <dbReference type="ARBA" id="ARBA00022801"/>
    </source>
</evidence>
<keyword evidence="9" id="KW-1185">Reference proteome</keyword>
<evidence type="ECO:0000256" key="6">
    <source>
        <dbReference type="SAM" id="SignalP"/>
    </source>
</evidence>
<comment type="similarity">
    <text evidence="1">Belongs to the peptidase S1 family.</text>
</comment>
<dbReference type="SUPFAM" id="SSF50494">
    <property type="entry name" value="Trypsin-like serine proteases"/>
    <property type="match status" value="1"/>
</dbReference>
<dbReference type="GO" id="GO:0004252">
    <property type="term" value="F:serine-type endopeptidase activity"/>
    <property type="evidence" value="ECO:0007669"/>
    <property type="project" value="InterPro"/>
</dbReference>
<evidence type="ECO:0000256" key="2">
    <source>
        <dbReference type="ARBA" id="ARBA00022670"/>
    </source>
</evidence>
<reference evidence="8 9" key="1">
    <citation type="journal article" date="2015" name="BMC Genomics">
        <title>Comparative genomics and metabolic profiling of the genus Lysobacter.</title>
        <authorList>
            <person name="de Bruijn I."/>
            <person name="Cheng X."/>
            <person name="de Jager V."/>
            <person name="Exposito R.G."/>
            <person name="Watrous J."/>
            <person name="Patel N."/>
            <person name="Postma J."/>
            <person name="Dorrestein P.C."/>
            <person name="Kobayashi D."/>
            <person name="Raaijmakers J.M."/>
        </authorList>
    </citation>
    <scope>NUCLEOTIDE SEQUENCE [LARGE SCALE GENOMIC DNA]</scope>
    <source>
        <strain evidence="8 9">76</strain>
    </source>
</reference>
<dbReference type="InterPro" id="IPR001316">
    <property type="entry name" value="Pept_S1A_streptogrisin"/>
</dbReference>
<feature type="signal peptide" evidence="6">
    <location>
        <begin position="1"/>
        <end position="28"/>
    </location>
</feature>
<sequence>MDFGYRRSARLAPAALAVGLLFSLGLNAQPAGGDPIAVSYAQQFKVPLAEAKRRTAQVSEIAQLEQRLQRELPDTFAGLYIEHQPTYRVVVRFTKTPKALLSRYTKDPLFVAQLAPRPLELLRGTQEELAAQLSQSGVAFESGLDLKTSQVNLFVLDTATASKRLSGLMAVADYIKLHKVPALMTPTAIVGGSRVDGATLRCTTGFNVVNATRELGVITAGHCENALTYIGSPNVTLAFKSEQNSGSLDLQWNKQSGGTPQVQSNEIKLVGGPQATMEITSVTASANLPIGAMVCKNGITTNYTCGQVADKNAQAMYNGAVGTFIRVHNASNQVMNDVGDSGGPVFGTNTAYGIVHGRGGPGTPTHNDLYFVPVDHFSALGVSVLKEAFSLDRIPNVSGPHNVAFQAQVFYKGVPKFTVQRKTRIISCPSGWTCNDYNGSYTSNTASPLTFNFKCTTTGSMPTATFSWRTTLIGADGATTNAIDHTSTCTATTATSGAATVRGDGGPPTITIEP</sequence>
<dbReference type="eggNOG" id="COG0860">
    <property type="taxonomic scope" value="Bacteria"/>
</dbReference>
<dbReference type="Proteomes" id="UP000060787">
    <property type="component" value="Chromosome"/>
</dbReference>
<dbReference type="Gene3D" id="3.30.300.50">
    <property type="match status" value="1"/>
</dbReference>
<keyword evidence="6" id="KW-0732">Signal</keyword>
<evidence type="ECO:0000313" key="9">
    <source>
        <dbReference type="Proteomes" id="UP000060787"/>
    </source>
</evidence>
<organism evidence="8 9">
    <name type="scientific">Lysobacter antibioticus</name>
    <dbReference type="NCBI Taxonomy" id="84531"/>
    <lineage>
        <taxon>Bacteria</taxon>
        <taxon>Pseudomonadati</taxon>
        <taxon>Pseudomonadota</taxon>
        <taxon>Gammaproteobacteria</taxon>
        <taxon>Lysobacterales</taxon>
        <taxon>Lysobacteraceae</taxon>
        <taxon>Lysobacter</taxon>
    </lineage>
</organism>
<keyword evidence="2" id="KW-0645">Protease</keyword>
<dbReference type="Pfam" id="PF00089">
    <property type="entry name" value="Trypsin"/>
    <property type="match status" value="1"/>
</dbReference>
<protein>
    <submittedName>
        <fullName evidence="8">Trypsin family protein</fullName>
    </submittedName>
</protein>
<feature type="chain" id="PRO_5006597465" evidence="6">
    <location>
        <begin position="29"/>
        <end position="514"/>
    </location>
</feature>
<dbReference type="RefSeq" id="WP_057918379.1">
    <property type="nucleotide sequence ID" value="NZ_CP011129.1"/>
</dbReference>
<dbReference type="InterPro" id="IPR043504">
    <property type="entry name" value="Peptidase_S1_PA_chymotrypsin"/>
</dbReference>
<dbReference type="eggNOG" id="COG3979">
    <property type="taxonomic scope" value="Bacteria"/>
</dbReference>
<dbReference type="InterPro" id="IPR001254">
    <property type="entry name" value="Trypsin_dom"/>
</dbReference>
<dbReference type="Gene3D" id="2.40.10.10">
    <property type="entry name" value="Trypsin-like serine proteases"/>
    <property type="match status" value="2"/>
</dbReference>
<dbReference type="InterPro" id="IPR035070">
    <property type="entry name" value="Streptogrisin_prodomain"/>
</dbReference>
<keyword evidence="5" id="KW-1015">Disulfide bond</keyword>